<reference evidence="2 3" key="1">
    <citation type="submission" date="2013-09" db="EMBL/GenBank/DDBJ databases">
        <title>Whole genome sequencing of Halarchaeum acidiphilum strain MH1-52-1.</title>
        <authorList>
            <person name="Shimane Y."/>
            <person name="Minegishi H."/>
            <person name="Nishi S."/>
            <person name="Echigo A."/>
            <person name="Shuto A."/>
            <person name="Konishi M."/>
            <person name="Ito T."/>
            <person name="Ohkuma M."/>
            <person name="Ohta Y."/>
            <person name="Nagano Y."/>
            <person name="Tsubouchi T."/>
            <person name="Mori K."/>
            <person name="Usui K."/>
            <person name="Kamekura M."/>
            <person name="Usami R."/>
            <person name="Takaki Y."/>
            <person name="Hatada Y."/>
        </authorList>
    </citation>
    <scope>NUCLEOTIDE SEQUENCE [LARGE SCALE GENOMIC DNA]</scope>
    <source>
        <strain evidence="2 3">JCM 16109</strain>
    </source>
</reference>
<name>U2YFW2_9EURY</name>
<feature type="compositionally biased region" description="Basic and acidic residues" evidence="1">
    <location>
        <begin position="243"/>
        <end position="255"/>
    </location>
</feature>
<feature type="compositionally biased region" description="Basic and acidic residues" evidence="1">
    <location>
        <begin position="302"/>
        <end position="331"/>
    </location>
</feature>
<feature type="region of interest" description="Disordered" evidence="1">
    <location>
        <begin position="41"/>
        <end position="459"/>
    </location>
</feature>
<feature type="compositionally biased region" description="Acidic residues" evidence="1">
    <location>
        <begin position="207"/>
        <end position="216"/>
    </location>
</feature>
<feature type="compositionally biased region" description="Basic and acidic residues" evidence="1">
    <location>
        <begin position="353"/>
        <end position="372"/>
    </location>
</feature>
<feature type="compositionally biased region" description="Basic and acidic residues" evidence="1">
    <location>
        <begin position="170"/>
        <end position="206"/>
    </location>
</feature>
<proteinExistence type="predicted"/>
<comment type="caution">
    <text evidence="2">The sequence shown here is derived from an EMBL/GenBank/DDBJ whole genome shotgun (WGS) entry which is preliminary data.</text>
</comment>
<evidence type="ECO:0000313" key="2">
    <source>
        <dbReference type="EMBL" id="GAD53051.1"/>
    </source>
</evidence>
<feature type="compositionally biased region" description="Basic and acidic residues" evidence="1">
    <location>
        <begin position="217"/>
        <end position="227"/>
    </location>
</feature>
<feature type="compositionally biased region" description="Basic and acidic residues" evidence="1">
    <location>
        <begin position="419"/>
        <end position="450"/>
    </location>
</feature>
<gene>
    <name evidence="2" type="ORF">MBEHAL_1811</name>
</gene>
<protein>
    <submittedName>
        <fullName evidence="2">Hypotheical protein</fullName>
    </submittedName>
</protein>
<evidence type="ECO:0000313" key="3">
    <source>
        <dbReference type="Proteomes" id="UP000016986"/>
    </source>
</evidence>
<feature type="compositionally biased region" description="Basic and acidic residues" evidence="1">
    <location>
        <begin position="74"/>
        <end position="114"/>
    </location>
</feature>
<feature type="compositionally biased region" description="Basic and acidic residues" evidence="1">
    <location>
        <begin position="140"/>
        <end position="159"/>
    </location>
</feature>
<sequence length="459" mass="50783">MLSGDVADLVQRRLHVAGRLGVLHERVRVGVLRDGVARVGGGAADARRGDEQDDGGDPERDRVARRVSALPDAIDPRETDRGGERERRDDVRREPPRHDVRHDRVAEDARRAPVEAELDDVPRPVPPVSLATEPDDREDAGDRRGVREDLREAADERHGRVVGHPLRRPRVGERLPRLDRRGVDDVDERPGAPEHPVHVRDRRVEGDDHDDEEDDGARERAEEREGGTDVGRSDPLADGVGDAPHETALAHRGDEEVSVDDEDARAEPRDGVEQRVLLHRERERERERAGEDVAGPSARVRPRPEPERRHHAGGDEQVVAHEPRVVEERGAGGEQETERDDLVVTEAVPVEVGGEREETAAERGDEAHRDVAGTEDGEDDAVDVREERAVDDRTVLPPPDGHVVEDPVGDAPLVLMSDARAERDESGDEREDRDPEEGGERAAEPAETRVHGRSVGRSS</sequence>
<dbReference type="Proteomes" id="UP000016986">
    <property type="component" value="Unassembled WGS sequence"/>
</dbReference>
<feature type="compositionally biased region" description="Basic and acidic residues" evidence="1">
    <location>
        <begin position="265"/>
        <end position="291"/>
    </location>
</feature>
<organism evidence="2 3">
    <name type="scientific">Halarchaeum acidiphilum MH1-52-1</name>
    <dbReference type="NCBI Taxonomy" id="1261545"/>
    <lineage>
        <taxon>Archaea</taxon>
        <taxon>Methanobacteriati</taxon>
        <taxon>Methanobacteriota</taxon>
        <taxon>Stenosarchaea group</taxon>
        <taxon>Halobacteria</taxon>
        <taxon>Halobacteriales</taxon>
        <taxon>Halobacteriaceae</taxon>
    </lineage>
</organism>
<evidence type="ECO:0000256" key="1">
    <source>
        <dbReference type="SAM" id="MobiDB-lite"/>
    </source>
</evidence>
<feature type="compositionally biased region" description="Basic and acidic residues" evidence="1">
    <location>
        <begin position="382"/>
        <end position="394"/>
    </location>
</feature>
<dbReference type="EMBL" id="BATA01000046">
    <property type="protein sequence ID" value="GAD53051.1"/>
    <property type="molecule type" value="Genomic_DNA"/>
</dbReference>
<dbReference type="AlphaFoldDB" id="U2YFW2"/>
<accession>U2YFW2</accession>
<keyword evidence="3" id="KW-1185">Reference proteome</keyword>